<dbReference type="AlphaFoldDB" id="A0A927IMD0"/>
<dbReference type="Proteomes" id="UP000647424">
    <property type="component" value="Unassembled WGS sequence"/>
</dbReference>
<keyword evidence="3" id="KW-1185">Reference proteome</keyword>
<organism evidence="2 3">
    <name type="scientific">Limnohabitans radicicola</name>
    <dbReference type="NCBI Taxonomy" id="2771427"/>
    <lineage>
        <taxon>Bacteria</taxon>
        <taxon>Pseudomonadati</taxon>
        <taxon>Pseudomonadota</taxon>
        <taxon>Betaproteobacteria</taxon>
        <taxon>Burkholderiales</taxon>
        <taxon>Comamonadaceae</taxon>
        <taxon>Limnohabitans</taxon>
    </lineage>
</organism>
<gene>
    <name evidence="2" type="ORF">IC609_09970</name>
</gene>
<protein>
    <submittedName>
        <fullName evidence="2">Uncharacterized protein</fullName>
    </submittedName>
</protein>
<evidence type="ECO:0000313" key="3">
    <source>
        <dbReference type="Proteomes" id="UP000647424"/>
    </source>
</evidence>
<comment type="caution">
    <text evidence="2">The sequence shown here is derived from an EMBL/GenBank/DDBJ whole genome shotgun (WGS) entry which is preliminary data.</text>
</comment>
<evidence type="ECO:0000256" key="1">
    <source>
        <dbReference type="SAM" id="MobiDB-lite"/>
    </source>
</evidence>
<evidence type="ECO:0000313" key="2">
    <source>
        <dbReference type="EMBL" id="MBD8050872.1"/>
    </source>
</evidence>
<dbReference type="RefSeq" id="WP_191819348.1">
    <property type="nucleotide sequence ID" value="NZ_JACYFT010000002.1"/>
</dbReference>
<feature type="region of interest" description="Disordered" evidence="1">
    <location>
        <begin position="165"/>
        <end position="185"/>
    </location>
</feature>
<proteinExistence type="predicted"/>
<reference evidence="2" key="1">
    <citation type="submission" date="2020-09" db="EMBL/GenBank/DDBJ databases">
        <title>Genome seq and assembly of Limnohabitants sp.</title>
        <authorList>
            <person name="Chhetri G."/>
        </authorList>
    </citation>
    <scope>NUCLEOTIDE SEQUENCE</scope>
    <source>
        <strain evidence="2">JUR4</strain>
    </source>
</reference>
<accession>A0A927IMD0</accession>
<name>A0A927IMD0_9BURK</name>
<sequence>MSIHQLSVSHDERQDRLLWRLNTLDGQEFQFWLTRRMLTRLWPAMNQSLLKWHASAPGLAASDTISLQMLRDFKRDNLMASADFKTPFASGAKEKPLGQEPLLVTDAHLSMDPQGGMGLLLEQKIGEHCKSCQLNLSVDLVEGLLLLTQQALQSADWALPTTEGVASEAASPAEVTPPTAQSYKH</sequence>
<dbReference type="EMBL" id="JACYFT010000002">
    <property type="protein sequence ID" value="MBD8050872.1"/>
    <property type="molecule type" value="Genomic_DNA"/>
</dbReference>